<dbReference type="PANTHER" id="PTHR24321:SF8">
    <property type="entry name" value="ESTRADIOL 17-BETA-DEHYDROGENASE 8-RELATED"/>
    <property type="match status" value="1"/>
</dbReference>
<protein>
    <recommendedName>
        <fullName evidence="5">3-oxoacyl-[acyl-carrier protein] reductase</fullName>
    </recommendedName>
</protein>
<evidence type="ECO:0000313" key="4">
    <source>
        <dbReference type="Proteomes" id="UP000019471"/>
    </source>
</evidence>
<dbReference type="RefSeq" id="XP_007740146.1">
    <property type="nucleotide sequence ID" value="XM_007741956.1"/>
</dbReference>
<name>W9XWK4_9EURO</name>
<dbReference type="PANTHER" id="PTHR24321">
    <property type="entry name" value="DEHYDROGENASES, SHORT CHAIN"/>
    <property type="match status" value="1"/>
</dbReference>
<proteinExistence type="inferred from homology"/>
<dbReference type="HOGENOM" id="CLU_1758448_0_0_1"/>
<dbReference type="Proteomes" id="UP000019471">
    <property type="component" value="Unassembled WGS sequence"/>
</dbReference>
<dbReference type="STRING" id="1182543.W9XWK4"/>
<comment type="similarity">
    <text evidence="1">Belongs to the short-chain dehydrogenases/reductases (SDR) family.</text>
</comment>
<dbReference type="SUPFAM" id="SSF51735">
    <property type="entry name" value="NAD(P)-binding Rossmann-fold domains"/>
    <property type="match status" value="1"/>
</dbReference>
<dbReference type="GeneID" id="19186073"/>
<dbReference type="InterPro" id="IPR002347">
    <property type="entry name" value="SDR_fam"/>
</dbReference>
<dbReference type="OrthoDB" id="1669814at2759"/>
<organism evidence="3 4">
    <name type="scientific">Cladophialophora psammophila CBS 110553</name>
    <dbReference type="NCBI Taxonomy" id="1182543"/>
    <lineage>
        <taxon>Eukaryota</taxon>
        <taxon>Fungi</taxon>
        <taxon>Dikarya</taxon>
        <taxon>Ascomycota</taxon>
        <taxon>Pezizomycotina</taxon>
        <taxon>Eurotiomycetes</taxon>
        <taxon>Chaetothyriomycetidae</taxon>
        <taxon>Chaetothyriales</taxon>
        <taxon>Herpotrichiellaceae</taxon>
        <taxon>Cladophialophora</taxon>
    </lineage>
</organism>
<accession>W9XWK4</accession>
<evidence type="ECO:0000256" key="2">
    <source>
        <dbReference type="ARBA" id="ARBA00023002"/>
    </source>
</evidence>
<dbReference type="CDD" id="cd05233">
    <property type="entry name" value="SDR_c"/>
    <property type="match status" value="1"/>
</dbReference>
<comment type="caution">
    <text evidence="3">The sequence shown here is derived from an EMBL/GenBank/DDBJ whole genome shotgun (WGS) entry which is preliminary data.</text>
</comment>
<gene>
    <name evidence="3" type="ORF">A1O5_01337</name>
</gene>
<dbReference type="GO" id="GO:0016491">
    <property type="term" value="F:oxidoreductase activity"/>
    <property type="evidence" value="ECO:0007669"/>
    <property type="project" value="UniProtKB-KW"/>
</dbReference>
<keyword evidence="4" id="KW-1185">Reference proteome</keyword>
<dbReference type="AlphaFoldDB" id="W9XWK4"/>
<dbReference type="Gene3D" id="3.40.50.720">
    <property type="entry name" value="NAD(P)-binding Rossmann-like Domain"/>
    <property type="match status" value="1"/>
</dbReference>
<keyword evidence="2" id="KW-0560">Oxidoreductase</keyword>
<dbReference type="InterPro" id="IPR036291">
    <property type="entry name" value="NAD(P)-bd_dom_sf"/>
</dbReference>
<reference evidence="3 4" key="1">
    <citation type="submission" date="2013-03" db="EMBL/GenBank/DDBJ databases">
        <title>The Genome Sequence of Cladophialophora psammophila CBS 110553.</title>
        <authorList>
            <consortium name="The Broad Institute Genomics Platform"/>
            <person name="Cuomo C."/>
            <person name="de Hoog S."/>
            <person name="Gorbushina A."/>
            <person name="Walker B."/>
            <person name="Young S.K."/>
            <person name="Zeng Q."/>
            <person name="Gargeya S."/>
            <person name="Fitzgerald M."/>
            <person name="Haas B."/>
            <person name="Abouelleil A."/>
            <person name="Allen A.W."/>
            <person name="Alvarado L."/>
            <person name="Arachchi H.M."/>
            <person name="Berlin A.M."/>
            <person name="Chapman S.B."/>
            <person name="Gainer-Dewar J."/>
            <person name="Goldberg J."/>
            <person name="Griggs A."/>
            <person name="Gujja S."/>
            <person name="Hansen M."/>
            <person name="Howarth C."/>
            <person name="Imamovic A."/>
            <person name="Ireland A."/>
            <person name="Larimer J."/>
            <person name="McCowan C."/>
            <person name="Murphy C."/>
            <person name="Pearson M."/>
            <person name="Poon T.W."/>
            <person name="Priest M."/>
            <person name="Roberts A."/>
            <person name="Saif S."/>
            <person name="Shea T."/>
            <person name="Sisk P."/>
            <person name="Sykes S."/>
            <person name="Wortman J."/>
            <person name="Nusbaum C."/>
            <person name="Birren B."/>
        </authorList>
    </citation>
    <scope>NUCLEOTIDE SEQUENCE [LARGE SCALE GENOMIC DNA]</scope>
    <source>
        <strain evidence="3 4">CBS 110553</strain>
    </source>
</reference>
<evidence type="ECO:0008006" key="5">
    <source>
        <dbReference type="Google" id="ProtNLM"/>
    </source>
</evidence>
<dbReference type="EMBL" id="AMGX01000002">
    <property type="protein sequence ID" value="EXJ74644.1"/>
    <property type="molecule type" value="Genomic_DNA"/>
</dbReference>
<evidence type="ECO:0000313" key="3">
    <source>
        <dbReference type="EMBL" id="EXJ74644.1"/>
    </source>
</evidence>
<evidence type="ECO:0000256" key="1">
    <source>
        <dbReference type="ARBA" id="ARBA00006484"/>
    </source>
</evidence>
<dbReference type="Pfam" id="PF00106">
    <property type="entry name" value="adh_short"/>
    <property type="match status" value="1"/>
</dbReference>
<sequence length="158" mass="17399">MEILNEAEEEYSSSDGIGLSTVKALLDRGASIAVCGVNEKNLADLLRSFLWGVKSKHQDYSFQRLDVVDRTQVKAFLHATKTRFGGVDGITNIAGVIGKYFGLKTFWQRAPEEFDFVMNVNVRGAFNFVAEAMTPGSLEGGSRNIRLNAVLPWIPLLG</sequence>